<protein>
    <submittedName>
        <fullName evidence="1">Uncharacterized protein</fullName>
    </submittedName>
</protein>
<dbReference type="Proteomes" id="UP001054252">
    <property type="component" value="Unassembled WGS sequence"/>
</dbReference>
<name>A0AAV5L942_9ROSI</name>
<accession>A0AAV5L942</accession>
<comment type="caution">
    <text evidence="1">The sequence shown here is derived from an EMBL/GenBank/DDBJ whole genome shotgun (WGS) entry which is preliminary data.</text>
</comment>
<keyword evidence="2" id="KW-1185">Reference proteome</keyword>
<dbReference type="AlphaFoldDB" id="A0AAV5L942"/>
<dbReference type="EMBL" id="BPVZ01000102">
    <property type="protein sequence ID" value="GKV33763.1"/>
    <property type="molecule type" value="Genomic_DNA"/>
</dbReference>
<reference evidence="1 2" key="1">
    <citation type="journal article" date="2021" name="Commun. Biol.">
        <title>The genome of Shorea leprosula (Dipterocarpaceae) highlights the ecological relevance of drought in aseasonal tropical rainforests.</title>
        <authorList>
            <person name="Ng K.K.S."/>
            <person name="Kobayashi M.J."/>
            <person name="Fawcett J.A."/>
            <person name="Hatakeyama M."/>
            <person name="Paape T."/>
            <person name="Ng C.H."/>
            <person name="Ang C.C."/>
            <person name="Tnah L.H."/>
            <person name="Lee C.T."/>
            <person name="Nishiyama T."/>
            <person name="Sese J."/>
            <person name="O'Brien M.J."/>
            <person name="Copetti D."/>
            <person name="Mohd Noor M.I."/>
            <person name="Ong R.C."/>
            <person name="Putra M."/>
            <person name="Sireger I.Z."/>
            <person name="Indrioko S."/>
            <person name="Kosugi Y."/>
            <person name="Izuno A."/>
            <person name="Isagi Y."/>
            <person name="Lee S.L."/>
            <person name="Shimizu K.K."/>
        </authorList>
    </citation>
    <scope>NUCLEOTIDE SEQUENCE [LARGE SCALE GENOMIC DNA]</scope>
    <source>
        <strain evidence="1">214</strain>
    </source>
</reference>
<organism evidence="1 2">
    <name type="scientific">Rubroshorea leprosula</name>
    <dbReference type="NCBI Taxonomy" id="152421"/>
    <lineage>
        <taxon>Eukaryota</taxon>
        <taxon>Viridiplantae</taxon>
        <taxon>Streptophyta</taxon>
        <taxon>Embryophyta</taxon>
        <taxon>Tracheophyta</taxon>
        <taxon>Spermatophyta</taxon>
        <taxon>Magnoliopsida</taxon>
        <taxon>eudicotyledons</taxon>
        <taxon>Gunneridae</taxon>
        <taxon>Pentapetalae</taxon>
        <taxon>rosids</taxon>
        <taxon>malvids</taxon>
        <taxon>Malvales</taxon>
        <taxon>Dipterocarpaceae</taxon>
        <taxon>Rubroshorea</taxon>
    </lineage>
</organism>
<evidence type="ECO:0000313" key="1">
    <source>
        <dbReference type="EMBL" id="GKV33763.1"/>
    </source>
</evidence>
<evidence type="ECO:0000313" key="2">
    <source>
        <dbReference type="Proteomes" id="UP001054252"/>
    </source>
</evidence>
<gene>
    <name evidence="1" type="ORF">SLEP1_g42223</name>
</gene>
<sequence length="38" mass="4515">MRVLFLLLGWGLVGSFLWRELFLLHQLYAGLYCSKNRT</sequence>
<proteinExistence type="predicted"/>